<evidence type="ECO:0000313" key="6">
    <source>
        <dbReference type="EMBL" id="CAA9298778.1"/>
    </source>
</evidence>
<keyword evidence="1 4" id="KW-0378">Hydrolase</keyword>
<name>A0A6J4K873_9BACT</name>
<gene>
    <name evidence="6" type="ORF">AVDCRST_MAG68-222</name>
</gene>
<dbReference type="PANTHER" id="PTHR14226">
    <property type="entry name" value="NEUROPATHY TARGET ESTERASE/SWISS CHEESE D.MELANOGASTER"/>
    <property type="match status" value="1"/>
</dbReference>
<organism evidence="6">
    <name type="scientific">uncultured Gemmatimonadota bacterium</name>
    <dbReference type="NCBI Taxonomy" id="203437"/>
    <lineage>
        <taxon>Bacteria</taxon>
        <taxon>Pseudomonadati</taxon>
        <taxon>Gemmatimonadota</taxon>
        <taxon>environmental samples</taxon>
    </lineage>
</organism>
<dbReference type="GO" id="GO:0016787">
    <property type="term" value="F:hydrolase activity"/>
    <property type="evidence" value="ECO:0007669"/>
    <property type="project" value="UniProtKB-UniRule"/>
</dbReference>
<dbReference type="GO" id="GO:0016042">
    <property type="term" value="P:lipid catabolic process"/>
    <property type="evidence" value="ECO:0007669"/>
    <property type="project" value="UniProtKB-UniRule"/>
</dbReference>
<proteinExistence type="predicted"/>
<dbReference type="InterPro" id="IPR002641">
    <property type="entry name" value="PNPLA_dom"/>
</dbReference>
<dbReference type="InterPro" id="IPR016035">
    <property type="entry name" value="Acyl_Trfase/lysoPLipase"/>
</dbReference>
<reference evidence="6" key="1">
    <citation type="submission" date="2020-02" db="EMBL/GenBank/DDBJ databases">
        <authorList>
            <person name="Meier V. D."/>
        </authorList>
    </citation>
    <scope>NUCLEOTIDE SEQUENCE</scope>
    <source>
        <strain evidence="6">AVDCRST_MAG68</strain>
    </source>
</reference>
<keyword evidence="2 4" id="KW-0442">Lipid degradation</keyword>
<accession>A0A6J4K873</accession>
<evidence type="ECO:0000256" key="3">
    <source>
        <dbReference type="ARBA" id="ARBA00023098"/>
    </source>
</evidence>
<evidence type="ECO:0000256" key="4">
    <source>
        <dbReference type="PROSITE-ProRule" id="PRU01161"/>
    </source>
</evidence>
<protein>
    <recommendedName>
        <fullName evidence="5">PNPLA domain-containing protein</fullName>
    </recommendedName>
</protein>
<feature type="domain" description="PNPLA" evidence="5">
    <location>
        <begin position="19"/>
        <end position="190"/>
    </location>
</feature>
<dbReference type="InterPro" id="IPR050301">
    <property type="entry name" value="NTE"/>
</dbReference>
<dbReference type="EMBL" id="CADCTW010000018">
    <property type="protein sequence ID" value="CAA9298778.1"/>
    <property type="molecule type" value="Genomic_DNA"/>
</dbReference>
<sequence>MDTRETDIAPSNPAMGTVLVLGGGGMKGVAHIGVWKALQEAGVQVDAFVGTSIGSLMATSLAGGWGWRELAELARKLTKDDIVSINRRAVLFGGVREEAVFDGAHFRGYLERTLPIQSFSELKTPLRLNAVSLVTGTEVWFGTGANEEVPVADAVYASCAIPIYFPPARVGGDYLVDGGVLDVLPVRQAAAWGAERIIAVDVGSEMTPPAEKYFERGMVAIHERVLTLNLQEQRKRCLDGWQGPPVVYIRPRIGHLGGWDFNRTQFFLEEGYRAAREALKAANAA</sequence>
<keyword evidence="3 4" id="KW-0443">Lipid metabolism</keyword>
<evidence type="ECO:0000256" key="1">
    <source>
        <dbReference type="ARBA" id="ARBA00022801"/>
    </source>
</evidence>
<feature type="short sequence motif" description="GXSXG" evidence="4">
    <location>
        <begin position="50"/>
        <end position="54"/>
    </location>
</feature>
<feature type="active site" description="Proton acceptor" evidence="4">
    <location>
        <position position="177"/>
    </location>
</feature>
<feature type="short sequence motif" description="DGA/G" evidence="4">
    <location>
        <begin position="177"/>
        <end position="179"/>
    </location>
</feature>
<dbReference type="AlphaFoldDB" id="A0A6J4K873"/>
<dbReference type="PROSITE" id="PS51635">
    <property type="entry name" value="PNPLA"/>
    <property type="match status" value="1"/>
</dbReference>
<feature type="short sequence motif" description="GXGXXG" evidence="4">
    <location>
        <begin position="23"/>
        <end position="28"/>
    </location>
</feature>
<evidence type="ECO:0000256" key="2">
    <source>
        <dbReference type="ARBA" id="ARBA00022963"/>
    </source>
</evidence>
<dbReference type="Gene3D" id="3.40.1090.10">
    <property type="entry name" value="Cytosolic phospholipase A2 catalytic domain"/>
    <property type="match status" value="2"/>
</dbReference>
<evidence type="ECO:0000259" key="5">
    <source>
        <dbReference type="PROSITE" id="PS51635"/>
    </source>
</evidence>
<dbReference type="Pfam" id="PF01734">
    <property type="entry name" value="Patatin"/>
    <property type="match status" value="1"/>
</dbReference>
<feature type="active site" description="Nucleophile" evidence="4">
    <location>
        <position position="52"/>
    </location>
</feature>
<dbReference type="SUPFAM" id="SSF52151">
    <property type="entry name" value="FabD/lysophospholipase-like"/>
    <property type="match status" value="1"/>
</dbReference>
<dbReference type="PANTHER" id="PTHR14226:SF29">
    <property type="entry name" value="NEUROPATHY TARGET ESTERASE SWS"/>
    <property type="match status" value="1"/>
</dbReference>